<evidence type="ECO:0000256" key="1">
    <source>
        <dbReference type="ARBA" id="ARBA00004141"/>
    </source>
</evidence>
<comment type="caution">
    <text evidence="6">The sequence shown here is derived from an EMBL/GenBank/DDBJ whole genome shotgun (WGS) entry which is preliminary data.</text>
</comment>
<dbReference type="Proteomes" id="UP000474024">
    <property type="component" value="Unassembled WGS sequence"/>
</dbReference>
<evidence type="ECO:0000256" key="5">
    <source>
        <dbReference type="SAM" id="Phobius"/>
    </source>
</evidence>
<evidence type="ECO:0000256" key="4">
    <source>
        <dbReference type="ARBA" id="ARBA00023136"/>
    </source>
</evidence>
<proteinExistence type="predicted"/>
<evidence type="ECO:0008006" key="8">
    <source>
        <dbReference type="Google" id="ProtNLM"/>
    </source>
</evidence>
<evidence type="ECO:0000256" key="3">
    <source>
        <dbReference type="ARBA" id="ARBA00022989"/>
    </source>
</evidence>
<feature type="transmembrane region" description="Helical" evidence="5">
    <location>
        <begin position="61"/>
        <end position="85"/>
    </location>
</feature>
<dbReference type="SUPFAM" id="SSF144091">
    <property type="entry name" value="Rhomboid-like"/>
    <property type="match status" value="1"/>
</dbReference>
<sequence length="299" mass="34297">MNWMDKLERKWGRYAIPDIHRYLIIAILIGYAISYLASGLFDFLTFNVNAILHGQIWRLVTWILIPPSGKLVFTLLFLICLIPMGHTLEQIFGSFKMNVYFIGGIILSDIGGLITYFVCYLLTGLSGVNVSLTTYYLLLTTFMALALCMPDATVNLYFVLPIKMKWMLALYFADLAYEIYENFRVGSQFGSVLGHNVGMIMGVVLSAQIVFALINLGLFFYFTKQRVSRKQKKRQKEFRAQFAAEPRPGSGISKHKCAICGRTELDDPNLVFRYCSKCEGNYEYCQDHLFTHKHVKRMN</sequence>
<keyword evidence="2 5" id="KW-0812">Transmembrane</keyword>
<feature type="transmembrane region" description="Helical" evidence="5">
    <location>
        <begin position="135"/>
        <end position="157"/>
    </location>
</feature>
<organism evidence="6 7">
    <name type="scientific">Roseburia porci</name>
    <dbReference type="NCBI Taxonomy" id="2605790"/>
    <lineage>
        <taxon>Bacteria</taxon>
        <taxon>Bacillati</taxon>
        <taxon>Bacillota</taxon>
        <taxon>Clostridia</taxon>
        <taxon>Lachnospirales</taxon>
        <taxon>Lachnospiraceae</taxon>
        <taxon>Roseburia</taxon>
    </lineage>
</organism>
<reference evidence="6 7" key="1">
    <citation type="submission" date="2019-08" db="EMBL/GenBank/DDBJ databases">
        <title>In-depth cultivation of the pig gut microbiome towards novel bacterial diversity and tailored functional studies.</title>
        <authorList>
            <person name="Wylensek D."/>
            <person name="Hitch T.C.A."/>
            <person name="Clavel T."/>
        </authorList>
    </citation>
    <scope>NUCLEOTIDE SEQUENCE [LARGE SCALE GENOMIC DNA]</scope>
    <source>
        <strain evidence="6 7">MUC/MUC-530-WT-4D</strain>
    </source>
</reference>
<evidence type="ECO:0000313" key="7">
    <source>
        <dbReference type="Proteomes" id="UP000474024"/>
    </source>
</evidence>
<feature type="transmembrane region" description="Helical" evidence="5">
    <location>
        <begin position="164"/>
        <end position="180"/>
    </location>
</feature>
<dbReference type="RefSeq" id="WP_154429829.1">
    <property type="nucleotide sequence ID" value="NZ_VUNI01000010.1"/>
</dbReference>
<evidence type="ECO:0000256" key="2">
    <source>
        <dbReference type="ARBA" id="ARBA00022692"/>
    </source>
</evidence>
<accession>A0A6L5YQV6</accession>
<dbReference type="GO" id="GO:0016020">
    <property type="term" value="C:membrane"/>
    <property type="evidence" value="ECO:0007669"/>
    <property type="project" value="UniProtKB-SubCell"/>
</dbReference>
<protein>
    <recommendedName>
        <fullName evidence="8">Rhomboid family intramembrane serine protease</fullName>
    </recommendedName>
</protein>
<dbReference type="EMBL" id="VUNI01000010">
    <property type="protein sequence ID" value="MST74864.1"/>
    <property type="molecule type" value="Genomic_DNA"/>
</dbReference>
<feature type="transmembrane region" description="Helical" evidence="5">
    <location>
        <begin position="21"/>
        <end position="41"/>
    </location>
</feature>
<gene>
    <name evidence="6" type="ORF">FYJ75_07430</name>
</gene>
<name>A0A6L5YQV6_9FIRM</name>
<keyword evidence="7" id="KW-1185">Reference proteome</keyword>
<evidence type="ECO:0000313" key="6">
    <source>
        <dbReference type="EMBL" id="MST74864.1"/>
    </source>
</evidence>
<feature type="transmembrane region" description="Helical" evidence="5">
    <location>
        <begin position="200"/>
        <end position="223"/>
    </location>
</feature>
<keyword evidence="3 5" id="KW-1133">Transmembrane helix</keyword>
<dbReference type="InterPro" id="IPR035952">
    <property type="entry name" value="Rhomboid-like_sf"/>
</dbReference>
<comment type="subcellular location">
    <subcellularLocation>
        <location evidence="1">Membrane</location>
        <topology evidence="1">Multi-pass membrane protein</topology>
    </subcellularLocation>
</comment>
<feature type="transmembrane region" description="Helical" evidence="5">
    <location>
        <begin position="97"/>
        <end position="123"/>
    </location>
</feature>
<dbReference type="AlphaFoldDB" id="A0A6L5YQV6"/>
<keyword evidence="4 5" id="KW-0472">Membrane</keyword>